<feature type="region of interest" description="Disordered" evidence="1">
    <location>
        <begin position="1"/>
        <end position="44"/>
    </location>
</feature>
<sequence>MATRRSERRRELNSDDGDREEKRGEGQESRRGRSEETGETILREGLREHEGLDWEGARRERMLSVCRRARLDCCRSGLREREEGRKRRRRSERTRESGGMPERMQRSKNAGPVKRKPTN</sequence>
<evidence type="ECO:0000313" key="2">
    <source>
        <dbReference type="EMBL" id="PTQ33866.1"/>
    </source>
</evidence>
<proteinExistence type="predicted"/>
<organism evidence="2 3">
    <name type="scientific">Marchantia polymorpha</name>
    <name type="common">Common liverwort</name>
    <name type="synonym">Marchantia aquatica</name>
    <dbReference type="NCBI Taxonomy" id="3197"/>
    <lineage>
        <taxon>Eukaryota</taxon>
        <taxon>Viridiplantae</taxon>
        <taxon>Streptophyta</taxon>
        <taxon>Embryophyta</taxon>
        <taxon>Marchantiophyta</taxon>
        <taxon>Marchantiopsida</taxon>
        <taxon>Marchantiidae</taxon>
        <taxon>Marchantiales</taxon>
        <taxon>Marchantiaceae</taxon>
        <taxon>Marchantia</taxon>
    </lineage>
</organism>
<reference evidence="3" key="1">
    <citation type="journal article" date="2017" name="Cell">
        <title>Insights into land plant evolution garnered from the Marchantia polymorpha genome.</title>
        <authorList>
            <person name="Bowman J.L."/>
            <person name="Kohchi T."/>
            <person name="Yamato K.T."/>
            <person name="Jenkins J."/>
            <person name="Shu S."/>
            <person name="Ishizaki K."/>
            <person name="Yamaoka S."/>
            <person name="Nishihama R."/>
            <person name="Nakamura Y."/>
            <person name="Berger F."/>
            <person name="Adam C."/>
            <person name="Aki S.S."/>
            <person name="Althoff F."/>
            <person name="Araki T."/>
            <person name="Arteaga-Vazquez M.A."/>
            <person name="Balasubrmanian S."/>
            <person name="Barry K."/>
            <person name="Bauer D."/>
            <person name="Boehm C.R."/>
            <person name="Briginshaw L."/>
            <person name="Caballero-Perez J."/>
            <person name="Catarino B."/>
            <person name="Chen F."/>
            <person name="Chiyoda S."/>
            <person name="Chovatia M."/>
            <person name="Davies K.M."/>
            <person name="Delmans M."/>
            <person name="Demura T."/>
            <person name="Dierschke T."/>
            <person name="Dolan L."/>
            <person name="Dorantes-Acosta A.E."/>
            <person name="Eklund D.M."/>
            <person name="Florent S.N."/>
            <person name="Flores-Sandoval E."/>
            <person name="Fujiyama A."/>
            <person name="Fukuzawa H."/>
            <person name="Galik B."/>
            <person name="Grimanelli D."/>
            <person name="Grimwood J."/>
            <person name="Grossniklaus U."/>
            <person name="Hamada T."/>
            <person name="Haseloff J."/>
            <person name="Hetherington A.J."/>
            <person name="Higo A."/>
            <person name="Hirakawa Y."/>
            <person name="Hundley H.N."/>
            <person name="Ikeda Y."/>
            <person name="Inoue K."/>
            <person name="Inoue S.I."/>
            <person name="Ishida S."/>
            <person name="Jia Q."/>
            <person name="Kakita M."/>
            <person name="Kanazawa T."/>
            <person name="Kawai Y."/>
            <person name="Kawashima T."/>
            <person name="Kennedy M."/>
            <person name="Kinose K."/>
            <person name="Kinoshita T."/>
            <person name="Kohara Y."/>
            <person name="Koide E."/>
            <person name="Komatsu K."/>
            <person name="Kopischke S."/>
            <person name="Kubo M."/>
            <person name="Kyozuka J."/>
            <person name="Lagercrantz U."/>
            <person name="Lin S.S."/>
            <person name="Lindquist E."/>
            <person name="Lipzen A.M."/>
            <person name="Lu C.W."/>
            <person name="De Luna E."/>
            <person name="Martienssen R.A."/>
            <person name="Minamino N."/>
            <person name="Mizutani M."/>
            <person name="Mizutani M."/>
            <person name="Mochizuki N."/>
            <person name="Monte I."/>
            <person name="Mosher R."/>
            <person name="Nagasaki H."/>
            <person name="Nakagami H."/>
            <person name="Naramoto S."/>
            <person name="Nishitani K."/>
            <person name="Ohtani M."/>
            <person name="Okamoto T."/>
            <person name="Okumura M."/>
            <person name="Phillips J."/>
            <person name="Pollak B."/>
            <person name="Reinders A."/>
            <person name="Rovekamp M."/>
            <person name="Sano R."/>
            <person name="Sawa S."/>
            <person name="Schmid M.W."/>
            <person name="Shirakawa M."/>
            <person name="Solano R."/>
            <person name="Spunde A."/>
            <person name="Suetsugu N."/>
            <person name="Sugano S."/>
            <person name="Sugiyama A."/>
            <person name="Sun R."/>
            <person name="Suzuki Y."/>
            <person name="Takenaka M."/>
            <person name="Takezawa D."/>
            <person name="Tomogane H."/>
            <person name="Tsuzuki M."/>
            <person name="Ueda T."/>
            <person name="Umeda M."/>
            <person name="Ward J.M."/>
            <person name="Watanabe Y."/>
            <person name="Yazaki K."/>
            <person name="Yokoyama R."/>
            <person name="Yoshitake Y."/>
            <person name="Yotsui I."/>
            <person name="Zachgo S."/>
            <person name="Schmutz J."/>
        </authorList>
    </citation>
    <scope>NUCLEOTIDE SEQUENCE [LARGE SCALE GENOMIC DNA]</scope>
    <source>
        <strain evidence="3">Tak-1</strain>
    </source>
</reference>
<gene>
    <name evidence="2" type="ORF">MARPO_0085s0076</name>
</gene>
<evidence type="ECO:0000256" key="1">
    <source>
        <dbReference type="SAM" id="MobiDB-lite"/>
    </source>
</evidence>
<keyword evidence="3" id="KW-1185">Reference proteome</keyword>
<name>A0A2R6WJ23_MARPO</name>
<feature type="compositionally biased region" description="Basic and acidic residues" evidence="1">
    <location>
        <begin position="19"/>
        <end position="44"/>
    </location>
</feature>
<dbReference type="AlphaFoldDB" id="A0A2R6WJ23"/>
<dbReference type="EMBL" id="KZ772757">
    <property type="protein sequence ID" value="PTQ33866.1"/>
    <property type="molecule type" value="Genomic_DNA"/>
</dbReference>
<evidence type="ECO:0000313" key="3">
    <source>
        <dbReference type="Proteomes" id="UP000244005"/>
    </source>
</evidence>
<protein>
    <submittedName>
        <fullName evidence="2">Uncharacterized protein</fullName>
    </submittedName>
</protein>
<feature type="compositionally biased region" description="Basic and acidic residues" evidence="1">
    <location>
        <begin position="1"/>
        <end position="13"/>
    </location>
</feature>
<accession>A0A2R6WJ23</accession>
<feature type="region of interest" description="Disordered" evidence="1">
    <location>
        <begin position="77"/>
        <end position="119"/>
    </location>
</feature>
<dbReference type="Proteomes" id="UP000244005">
    <property type="component" value="Unassembled WGS sequence"/>
</dbReference>